<dbReference type="GeneID" id="5973116"/>
<evidence type="ECO:0000313" key="3">
    <source>
        <dbReference type="Proteomes" id="UP000001055"/>
    </source>
</evidence>
<organism evidence="2 3">
    <name type="scientific">Phaeosphaeria nodorum (strain SN15 / ATCC MYA-4574 / FGSC 10173)</name>
    <name type="common">Glume blotch fungus</name>
    <name type="synonym">Parastagonospora nodorum</name>
    <dbReference type="NCBI Taxonomy" id="321614"/>
    <lineage>
        <taxon>Eukaryota</taxon>
        <taxon>Fungi</taxon>
        <taxon>Dikarya</taxon>
        <taxon>Ascomycota</taxon>
        <taxon>Pezizomycotina</taxon>
        <taxon>Dothideomycetes</taxon>
        <taxon>Pleosporomycetidae</taxon>
        <taxon>Pleosporales</taxon>
        <taxon>Pleosporineae</taxon>
        <taxon>Phaeosphaeriaceae</taxon>
        <taxon>Parastagonospora</taxon>
    </lineage>
</organism>
<dbReference type="OMA" id="WHELDSS"/>
<feature type="compositionally biased region" description="Low complexity" evidence="1">
    <location>
        <begin position="235"/>
        <end position="252"/>
    </location>
</feature>
<dbReference type="InParanoid" id="Q0UQX0"/>
<gene>
    <name evidence="2" type="ORF">SNOG_05844</name>
</gene>
<sequence length="252" mass="28637">MAADTLVLSQLSFSVQTKRRVSQSHTATDTIQHSLITIGGTNYDIDVSQIPYLSSFVNFQDKASPQGTELVHGHIPLIDGALVGIRSGYRQCFRALPPDIHQHQMLCETYDFLGVDVLAGQYIDEIFADLKACKIDYELEYKRYLAIKGNKSKARDAAFKLLYLILVGEFRDENMDCMKVFNAVLFVVSHSATFKWKTRTVIRAAYQERFVVTLKQIARLDEWLKGDTEDEVEADVTTTDESSDEYYNSDYS</sequence>
<name>Q0UQX0_PHANO</name>
<accession>Q0UQX0</accession>
<feature type="region of interest" description="Disordered" evidence="1">
    <location>
        <begin position="230"/>
        <end position="252"/>
    </location>
</feature>
<reference evidence="3" key="1">
    <citation type="journal article" date="2007" name="Plant Cell">
        <title>Dothideomycete-plant interactions illuminated by genome sequencing and EST analysis of the wheat pathogen Stagonospora nodorum.</title>
        <authorList>
            <person name="Hane J.K."/>
            <person name="Lowe R.G."/>
            <person name="Solomon P.S."/>
            <person name="Tan K.C."/>
            <person name="Schoch C.L."/>
            <person name="Spatafora J.W."/>
            <person name="Crous P.W."/>
            <person name="Kodira C."/>
            <person name="Birren B.W."/>
            <person name="Galagan J.E."/>
            <person name="Torriani S.F."/>
            <person name="McDonald B.A."/>
            <person name="Oliver R.P."/>
        </authorList>
    </citation>
    <scope>NUCLEOTIDE SEQUENCE [LARGE SCALE GENOMIC DNA]</scope>
    <source>
        <strain evidence="3">SN15 / ATCC MYA-4574 / FGSC 10173</strain>
    </source>
</reference>
<dbReference type="STRING" id="321614.Q0UQX0"/>
<dbReference type="Proteomes" id="UP000001055">
    <property type="component" value="Unassembled WGS sequence"/>
</dbReference>
<dbReference type="EMBL" id="CH445332">
    <property type="protein sequence ID" value="EAT86908.1"/>
    <property type="molecule type" value="Genomic_DNA"/>
</dbReference>
<evidence type="ECO:0000256" key="1">
    <source>
        <dbReference type="SAM" id="MobiDB-lite"/>
    </source>
</evidence>
<dbReference type="RefSeq" id="XP_001796239.1">
    <property type="nucleotide sequence ID" value="XM_001796187.1"/>
</dbReference>
<evidence type="ECO:0000313" key="2">
    <source>
        <dbReference type="EMBL" id="EAT86908.1"/>
    </source>
</evidence>
<dbReference type="AlphaFoldDB" id="Q0UQX0"/>
<dbReference type="VEuPathDB" id="FungiDB:JI435_444590"/>
<proteinExistence type="predicted"/>
<dbReference type="KEGG" id="pno:SNOG_05844"/>
<protein>
    <submittedName>
        <fullName evidence="2">Uncharacterized protein</fullName>
    </submittedName>
</protein>